<organism evidence="2 3">
    <name type="scientific">Cronartium quercuum f. sp. fusiforme G11</name>
    <dbReference type="NCBI Taxonomy" id="708437"/>
    <lineage>
        <taxon>Eukaryota</taxon>
        <taxon>Fungi</taxon>
        <taxon>Dikarya</taxon>
        <taxon>Basidiomycota</taxon>
        <taxon>Pucciniomycotina</taxon>
        <taxon>Pucciniomycetes</taxon>
        <taxon>Pucciniales</taxon>
        <taxon>Coleosporiaceae</taxon>
        <taxon>Cronartium</taxon>
    </lineage>
</organism>
<evidence type="ECO:0000313" key="3">
    <source>
        <dbReference type="Proteomes" id="UP000886653"/>
    </source>
</evidence>
<sequence length="185" mass="21566">MFNPTKDKNDLNQDISNFTFSISNSPTSSNTSTPNNRTKRTVRFLDEPSLMDESPIDKTILNLLATEDPYKIFKNLARLLDLSIPNPTTTLKDDHFEKELNKRLNHLNYKHHHHHLISDSDSHQNSLLELISQRFEVQDLNDQSHSISMNNHQEQVELDQSWITKVALWCFETLSYVPWHPIAKC</sequence>
<dbReference type="Proteomes" id="UP000886653">
    <property type="component" value="Unassembled WGS sequence"/>
</dbReference>
<comment type="caution">
    <text evidence="2">The sequence shown here is derived from an EMBL/GenBank/DDBJ whole genome shotgun (WGS) entry which is preliminary data.</text>
</comment>
<feature type="region of interest" description="Disordered" evidence="1">
    <location>
        <begin position="1"/>
        <end position="41"/>
    </location>
</feature>
<reference evidence="2" key="1">
    <citation type="submission" date="2013-11" db="EMBL/GenBank/DDBJ databases">
        <title>Genome sequence of the fusiform rust pathogen reveals effectors for host alternation and coevolution with pine.</title>
        <authorList>
            <consortium name="DOE Joint Genome Institute"/>
            <person name="Smith K."/>
            <person name="Pendleton A."/>
            <person name="Kubisiak T."/>
            <person name="Anderson C."/>
            <person name="Salamov A."/>
            <person name="Aerts A."/>
            <person name="Riley R."/>
            <person name="Clum A."/>
            <person name="Lindquist E."/>
            <person name="Ence D."/>
            <person name="Campbell M."/>
            <person name="Kronenberg Z."/>
            <person name="Feau N."/>
            <person name="Dhillon B."/>
            <person name="Hamelin R."/>
            <person name="Burleigh J."/>
            <person name="Smith J."/>
            <person name="Yandell M."/>
            <person name="Nelson C."/>
            <person name="Grigoriev I."/>
            <person name="Davis J."/>
        </authorList>
    </citation>
    <scope>NUCLEOTIDE SEQUENCE</scope>
    <source>
        <strain evidence="2">G11</strain>
    </source>
</reference>
<feature type="compositionally biased region" description="Basic and acidic residues" evidence="1">
    <location>
        <begin position="1"/>
        <end position="11"/>
    </location>
</feature>
<name>A0A9P6T8L8_9BASI</name>
<dbReference type="AlphaFoldDB" id="A0A9P6T8L8"/>
<accession>A0A9P6T8L8</accession>
<dbReference type="EMBL" id="MU167340">
    <property type="protein sequence ID" value="KAG0142720.1"/>
    <property type="molecule type" value="Genomic_DNA"/>
</dbReference>
<evidence type="ECO:0000256" key="1">
    <source>
        <dbReference type="SAM" id="MobiDB-lite"/>
    </source>
</evidence>
<protein>
    <submittedName>
        <fullName evidence="2">Uncharacterized protein</fullName>
    </submittedName>
</protein>
<proteinExistence type="predicted"/>
<keyword evidence="3" id="KW-1185">Reference proteome</keyword>
<evidence type="ECO:0000313" key="2">
    <source>
        <dbReference type="EMBL" id="KAG0142720.1"/>
    </source>
</evidence>
<feature type="compositionally biased region" description="Low complexity" evidence="1">
    <location>
        <begin position="15"/>
        <end position="36"/>
    </location>
</feature>
<gene>
    <name evidence="2" type="ORF">CROQUDRAFT_662179</name>
</gene>